<dbReference type="AlphaFoldDB" id="A0A0F9L7J4"/>
<reference evidence="2" key="1">
    <citation type="journal article" date="2015" name="Nature">
        <title>Complex archaea that bridge the gap between prokaryotes and eukaryotes.</title>
        <authorList>
            <person name="Spang A."/>
            <person name="Saw J.H."/>
            <person name="Jorgensen S.L."/>
            <person name="Zaremba-Niedzwiedzka K."/>
            <person name="Martijn J."/>
            <person name="Lind A.E."/>
            <person name="van Eijk R."/>
            <person name="Schleper C."/>
            <person name="Guy L."/>
            <person name="Ettema T.J."/>
        </authorList>
    </citation>
    <scope>NUCLEOTIDE SEQUENCE</scope>
</reference>
<dbReference type="InterPro" id="IPR051157">
    <property type="entry name" value="PDH/Transketolase"/>
</dbReference>
<dbReference type="SUPFAM" id="SSF52922">
    <property type="entry name" value="TK C-terminal domain-like"/>
    <property type="match status" value="1"/>
</dbReference>
<gene>
    <name evidence="2" type="ORF">LCGC14_1248330</name>
</gene>
<name>A0A0F9L7J4_9ZZZZ</name>
<dbReference type="InterPro" id="IPR009014">
    <property type="entry name" value="Transketo_C/PFOR_II"/>
</dbReference>
<dbReference type="InterPro" id="IPR033248">
    <property type="entry name" value="Transketolase_C"/>
</dbReference>
<evidence type="ECO:0000259" key="1">
    <source>
        <dbReference type="Pfam" id="PF02780"/>
    </source>
</evidence>
<organism evidence="2">
    <name type="scientific">marine sediment metagenome</name>
    <dbReference type="NCBI Taxonomy" id="412755"/>
    <lineage>
        <taxon>unclassified sequences</taxon>
        <taxon>metagenomes</taxon>
        <taxon>ecological metagenomes</taxon>
    </lineage>
</organism>
<feature type="domain" description="Transketolase C-terminal" evidence="1">
    <location>
        <begin position="7"/>
        <end position="105"/>
    </location>
</feature>
<dbReference type="PANTHER" id="PTHR43825">
    <property type="entry name" value="PYRUVATE DEHYDROGENASE E1 COMPONENT"/>
    <property type="match status" value="1"/>
</dbReference>
<dbReference type="PANTHER" id="PTHR43825:SF1">
    <property type="entry name" value="TRANSKETOLASE-LIKE PYRIMIDINE-BINDING DOMAIN-CONTAINING PROTEIN"/>
    <property type="match status" value="1"/>
</dbReference>
<evidence type="ECO:0000313" key="2">
    <source>
        <dbReference type="EMBL" id="KKM89478.1"/>
    </source>
</evidence>
<proteinExistence type="predicted"/>
<dbReference type="EMBL" id="LAZR01006811">
    <property type="protein sequence ID" value="KKM89478.1"/>
    <property type="molecule type" value="Genomic_DNA"/>
</dbReference>
<dbReference type="Pfam" id="PF02780">
    <property type="entry name" value="Transketolase_C"/>
    <property type="match status" value="1"/>
</dbReference>
<feature type="non-terminal residue" evidence="2">
    <location>
        <position position="1"/>
    </location>
</feature>
<accession>A0A0F9L7J4</accession>
<dbReference type="Gene3D" id="3.40.50.920">
    <property type="match status" value="1"/>
</dbReference>
<comment type="caution">
    <text evidence="2">The sequence shown here is derived from an EMBL/GenBank/DDBJ whole genome shotgun (WGS) entry which is preliminary data.</text>
</comment>
<protein>
    <recommendedName>
        <fullName evidence="1">Transketolase C-terminal domain-containing protein</fullName>
    </recommendedName>
</protein>
<sequence length="116" mass="12955">GFGSILAYKSALNIEKKLNISLKIINLPSIKPINKILLIKEIKDIKAIIVLEEHNIYCGFGSILARIISEHHPLPMRFIGVDDTFGESGKRELVLNAYGLNEKSISEKIQDLLNSI</sequence>